<evidence type="ECO:0000313" key="3">
    <source>
        <dbReference type="Proteomes" id="UP001201980"/>
    </source>
</evidence>
<dbReference type="PANTHER" id="PTHR43319">
    <property type="entry name" value="BETA-LACTAMASE-RELATED"/>
    <property type="match status" value="1"/>
</dbReference>
<reference evidence="2" key="1">
    <citation type="submission" date="2022-07" db="EMBL/GenBank/DDBJ databases">
        <title>Draft genome sequence of Zalerion maritima ATCC 34329, a (micro)plastics degrading marine fungus.</title>
        <authorList>
            <person name="Paco A."/>
            <person name="Goncalves M.F.M."/>
            <person name="Rocha-Santos T.A.P."/>
            <person name="Alves A."/>
        </authorList>
    </citation>
    <scope>NUCLEOTIDE SEQUENCE</scope>
    <source>
        <strain evidence="2">ATCC 34329</strain>
    </source>
</reference>
<dbReference type="InterPro" id="IPR052907">
    <property type="entry name" value="Beta-lactamase/esterase"/>
</dbReference>
<dbReference type="Pfam" id="PF00144">
    <property type="entry name" value="Beta-lactamase"/>
    <property type="match status" value="1"/>
</dbReference>
<comment type="caution">
    <text evidence="2">The sequence shown here is derived from an EMBL/GenBank/DDBJ whole genome shotgun (WGS) entry which is preliminary data.</text>
</comment>
<proteinExistence type="predicted"/>
<dbReference type="PANTHER" id="PTHR43319:SF3">
    <property type="entry name" value="BETA-LACTAMASE-RELATED DOMAIN-CONTAINING PROTEIN"/>
    <property type="match status" value="1"/>
</dbReference>
<dbReference type="EMBL" id="JAKWBI020000667">
    <property type="protein sequence ID" value="KAJ2893055.1"/>
    <property type="molecule type" value="Genomic_DNA"/>
</dbReference>
<dbReference type="SUPFAM" id="SSF56601">
    <property type="entry name" value="beta-lactamase/transpeptidase-like"/>
    <property type="match status" value="1"/>
</dbReference>
<sequence length="385" mass="40795">MAQVQGYCDGRFSKVRELMRGFIESGEEVGASLCVNLQGEDVVDIWGGYADASNNTPWEKDTIVNVFSTTKIVTNIACLVLISRGKLDPQDTVAKHWPEFGENGKADITIAQVLSHTAGVCGWEEKMELEDVCDSERAASKLAKQAPWWTPGTKLGYHAVTQGAMVGEIVRRIAGKSIQQFVEDEMAGPLGADFQLGARKEDRPRVGPVIAPPGPPIQEVLAQMGDSIATKTLLNPFLDAPAANTDIWMSSTLGSLNGHTNARALAKLVSCLSLRGMSADGRVELLSPDTVSTALAEHASGVDMVTGGHARRGLGVYLASPGTTAGWLPDGKVCWGSGWGGSAVVMDADRGLTIAYAMNKMASGENLSAKAYITAAYEALGVKID</sequence>
<dbReference type="Gene3D" id="3.40.710.10">
    <property type="entry name" value="DD-peptidase/beta-lactamase superfamily"/>
    <property type="match status" value="1"/>
</dbReference>
<organism evidence="2 3">
    <name type="scientific">Zalerion maritima</name>
    <dbReference type="NCBI Taxonomy" id="339359"/>
    <lineage>
        <taxon>Eukaryota</taxon>
        <taxon>Fungi</taxon>
        <taxon>Dikarya</taxon>
        <taxon>Ascomycota</taxon>
        <taxon>Pezizomycotina</taxon>
        <taxon>Sordariomycetes</taxon>
        <taxon>Lulworthiomycetidae</taxon>
        <taxon>Lulworthiales</taxon>
        <taxon>Lulworthiaceae</taxon>
        <taxon>Zalerion</taxon>
    </lineage>
</organism>
<protein>
    <submittedName>
        <fullName evidence="2">Beta-lactamase/transpeptidase-like protein</fullName>
    </submittedName>
</protein>
<dbReference type="Proteomes" id="UP001201980">
    <property type="component" value="Unassembled WGS sequence"/>
</dbReference>
<dbReference type="InterPro" id="IPR001466">
    <property type="entry name" value="Beta-lactam-related"/>
</dbReference>
<dbReference type="AlphaFoldDB" id="A0AAD5RKC6"/>
<feature type="domain" description="Beta-lactamase-related" evidence="1">
    <location>
        <begin position="16"/>
        <end position="373"/>
    </location>
</feature>
<gene>
    <name evidence="2" type="ORF">MKZ38_009075</name>
</gene>
<evidence type="ECO:0000313" key="2">
    <source>
        <dbReference type="EMBL" id="KAJ2893055.1"/>
    </source>
</evidence>
<dbReference type="InterPro" id="IPR012338">
    <property type="entry name" value="Beta-lactam/transpept-like"/>
</dbReference>
<keyword evidence="3" id="KW-1185">Reference proteome</keyword>
<name>A0AAD5RKC6_9PEZI</name>
<evidence type="ECO:0000259" key="1">
    <source>
        <dbReference type="Pfam" id="PF00144"/>
    </source>
</evidence>
<accession>A0AAD5RKC6</accession>